<keyword evidence="3" id="KW-1185">Reference proteome</keyword>
<evidence type="ECO:0000313" key="2">
    <source>
        <dbReference type="EMBL" id="GAA0706772.1"/>
    </source>
</evidence>
<reference evidence="2 3" key="1">
    <citation type="journal article" date="2019" name="Int. J. Syst. Evol. Microbiol.">
        <title>The Global Catalogue of Microorganisms (GCM) 10K type strain sequencing project: providing services to taxonomists for standard genome sequencing and annotation.</title>
        <authorList>
            <consortium name="The Broad Institute Genomics Platform"/>
            <consortium name="The Broad Institute Genome Sequencing Center for Infectious Disease"/>
            <person name="Wu L."/>
            <person name="Ma J."/>
        </authorList>
    </citation>
    <scope>NUCLEOTIDE SEQUENCE [LARGE SCALE GENOMIC DNA]</scope>
    <source>
        <strain evidence="2 3">JCM 15421</strain>
    </source>
</reference>
<proteinExistence type="predicted"/>
<comment type="caution">
    <text evidence="2">The sequence shown here is derived from an EMBL/GenBank/DDBJ whole genome shotgun (WGS) entry which is preliminary data.</text>
</comment>
<feature type="domain" description="N-acetyltransferase" evidence="1">
    <location>
        <begin position="6"/>
        <end position="91"/>
    </location>
</feature>
<dbReference type="Gene3D" id="3.40.630.30">
    <property type="match status" value="1"/>
</dbReference>
<dbReference type="InterPro" id="IPR016181">
    <property type="entry name" value="Acyl_CoA_acyltransferase"/>
</dbReference>
<dbReference type="PANTHER" id="PTHR31435:SF9">
    <property type="entry name" value="PROTEIN NATD1"/>
    <property type="match status" value="1"/>
</dbReference>
<dbReference type="Proteomes" id="UP001501523">
    <property type="component" value="Unassembled WGS sequence"/>
</dbReference>
<dbReference type="SUPFAM" id="SSF55729">
    <property type="entry name" value="Acyl-CoA N-acyltransferases (Nat)"/>
    <property type="match status" value="1"/>
</dbReference>
<dbReference type="PANTHER" id="PTHR31435">
    <property type="entry name" value="PROTEIN NATD1"/>
    <property type="match status" value="1"/>
</dbReference>
<dbReference type="PROSITE" id="PS51729">
    <property type="entry name" value="GNAT_YJDJ"/>
    <property type="match status" value="1"/>
</dbReference>
<dbReference type="Pfam" id="PF14542">
    <property type="entry name" value="Acetyltransf_CG"/>
    <property type="match status" value="1"/>
</dbReference>
<dbReference type="EMBL" id="BAAAEU010000002">
    <property type="protein sequence ID" value="GAA0706772.1"/>
    <property type="molecule type" value="Genomic_DNA"/>
</dbReference>
<dbReference type="InterPro" id="IPR045057">
    <property type="entry name" value="Gcn5-rel_NAT"/>
</dbReference>
<evidence type="ECO:0000313" key="3">
    <source>
        <dbReference type="Proteomes" id="UP001501523"/>
    </source>
</evidence>
<sequence length="93" mass="10293">MDVKVVRNEQASRFEAVVDGALSVLDYRLRDGVLAIDHVIVPDAVSGRGIAGALTKAALDLARHEHWRVIPNCAYAAAYIERYPDYRDLVSRA</sequence>
<accession>A0ABN1ICJ8</accession>
<protein>
    <recommendedName>
        <fullName evidence="1">N-acetyltransferase domain-containing protein</fullName>
    </recommendedName>
</protein>
<name>A0ABN1ICJ8_9GAMM</name>
<gene>
    <name evidence="2" type="ORF">GCM10009105_05040</name>
</gene>
<organism evidence="2 3">
    <name type="scientific">Dokdonella soli</name>
    <dbReference type="NCBI Taxonomy" id="529810"/>
    <lineage>
        <taxon>Bacteria</taxon>
        <taxon>Pseudomonadati</taxon>
        <taxon>Pseudomonadota</taxon>
        <taxon>Gammaproteobacteria</taxon>
        <taxon>Lysobacterales</taxon>
        <taxon>Rhodanobacteraceae</taxon>
        <taxon>Dokdonella</taxon>
    </lineage>
</organism>
<dbReference type="InterPro" id="IPR031165">
    <property type="entry name" value="GNAT_YJDJ"/>
</dbReference>
<evidence type="ECO:0000259" key="1">
    <source>
        <dbReference type="PROSITE" id="PS51729"/>
    </source>
</evidence>